<gene>
    <name evidence="2" type="primary">jg8202</name>
    <name evidence="2" type="ORF">PAEG_LOCUS26590</name>
</gene>
<name>A0A8S4SNE3_9NEOP</name>
<keyword evidence="1" id="KW-1133">Transmembrane helix</keyword>
<sequence length="138" mass="15808">MDYPFEHESCFRQVFRTFVCVVLSLLLGLQVYSYFLDPQEALEGDFTDIKYMVMQLTRGLSEVNRKHESLQGEMERISEALPAVAAAAGRAKDALEPSRRSVRHPLDVYDYDRQVIMIIHLCNPIVVETGLSIIEERA</sequence>
<dbReference type="AlphaFoldDB" id="A0A8S4SNE3"/>
<reference evidence="2" key="1">
    <citation type="submission" date="2022-03" db="EMBL/GenBank/DDBJ databases">
        <authorList>
            <person name="Lindestad O."/>
        </authorList>
    </citation>
    <scope>NUCLEOTIDE SEQUENCE</scope>
</reference>
<comment type="caution">
    <text evidence="2">The sequence shown here is derived from an EMBL/GenBank/DDBJ whole genome shotgun (WGS) entry which is preliminary data.</text>
</comment>
<organism evidence="2 3">
    <name type="scientific">Pararge aegeria aegeria</name>
    <dbReference type="NCBI Taxonomy" id="348720"/>
    <lineage>
        <taxon>Eukaryota</taxon>
        <taxon>Metazoa</taxon>
        <taxon>Ecdysozoa</taxon>
        <taxon>Arthropoda</taxon>
        <taxon>Hexapoda</taxon>
        <taxon>Insecta</taxon>
        <taxon>Pterygota</taxon>
        <taxon>Neoptera</taxon>
        <taxon>Endopterygota</taxon>
        <taxon>Lepidoptera</taxon>
        <taxon>Glossata</taxon>
        <taxon>Ditrysia</taxon>
        <taxon>Papilionoidea</taxon>
        <taxon>Nymphalidae</taxon>
        <taxon>Satyrinae</taxon>
        <taxon>Satyrini</taxon>
        <taxon>Parargina</taxon>
        <taxon>Pararge</taxon>
    </lineage>
</organism>
<feature type="transmembrane region" description="Helical" evidence="1">
    <location>
        <begin position="14"/>
        <end position="35"/>
    </location>
</feature>
<dbReference type="EMBL" id="CAKXAJ010026420">
    <property type="protein sequence ID" value="CAH2268196.1"/>
    <property type="molecule type" value="Genomic_DNA"/>
</dbReference>
<dbReference type="Proteomes" id="UP000838756">
    <property type="component" value="Unassembled WGS sequence"/>
</dbReference>
<evidence type="ECO:0000313" key="2">
    <source>
        <dbReference type="EMBL" id="CAH2268196.1"/>
    </source>
</evidence>
<evidence type="ECO:0000313" key="3">
    <source>
        <dbReference type="Proteomes" id="UP000838756"/>
    </source>
</evidence>
<evidence type="ECO:0000256" key="1">
    <source>
        <dbReference type="SAM" id="Phobius"/>
    </source>
</evidence>
<proteinExistence type="predicted"/>
<keyword evidence="3" id="KW-1185">Reference proteome</keyword>
<keyword evidence="1" id="KW-0472">Membrane</keyword>
<keyword evidence="1" id="KW-0812">Transmembrane</keyword>
<protein>
    <submittedName>
        <fullName evidence="2">Jg8202 protein</fullName>
    </submittedName>
</protein>
<dbReference type="OrthoDB" id="342281at2759"/>
<accession>A0A8S4SNE3</accession>